<feature type="repeat" description="TPR" evidence="1">
    <location>
        <begin position="361"/>
        <end position="394"/>
    </location>
</feature>
<dbReference type="InterPro" id="IPR011990">
    <property type="entry name" value="TPR-like_helical_dom_sf"/>
</dbReference>
<dbReference type="SUPFAM" id="SSF48452">
    <property type="entry name" value="TPR-like"/>
    <property type="match status" value="1"/>
</dbReference>
<keyword evidence="2" id="KW-0472">Membrane</keyword>
<dbReference type="RefSeq" id="WP_311772124.1">
    <property type="nucleotide sequence ID" value="NZ_JACHLL010000005.1"/>
</dbReference>
<gene>
    <name evidence="3" type="ORF">HNP49_002842</name>
</gene>
<dbReference type="EMBL" id="JACHLL010000005">
    <property type="protein sequence ID" value="MBB6342660.1"/>
    <property type="molecule type" value="Genomic_DNA"/>
</dbReference>
<dbReference type="Pfam" id="PF13432">
    <property type="entry name" value="TPR_16"/>
    <property type="match status" value="1"/>
</dbReference>
<keyword evidence="1" id="KW-0802">TPR repeat</keyword>
<evidence type="ECO:0000313" key="4">
    <source>
        <dbReference type="Proteomes" id="UP000557193"/>
    </source>
</evidence>
<sequence length="446" mass="48524">MAEAVVGVVVMSLVNDMLRDLDARRAAPSERVPLEGLYAVDEEGARRRERSRRLRLGSMFLGAVILTGLLVGLMIGRIVGRTPEGPVLAAPTPVAAVAMPQVLEVLPQHVNGRFVLQLLLDQSVAYQRTDESGAVSLRLPGLRLSGEPRSGRLQQDGRSLSWRVEPQGNDVLVLLVGLGDQLQVSDRLEPAGARWQLWLEAQMQGADVAQSEQVDLSNLPAAEEESAAPVQTPAWQVRAEPASQPAPAARPQVTITARPADPLAEARQAMLDQDYAGAVEQLERVHRQQPHDADAIRLLARAYLGAGQQDKLLGWLPAQLAQVGDDSELRILLARAQLQSGQTQAAVATLAQRRPLLARDPGYHALLAATYQQTGQWRESAEVYRQLVDLRPQQAAWQLGLAIALEQLEQPQQAAQHYQQALRGQGLDDGARRFAISRAQTLGGQP</sequence>
<protein>
    <submittedName>
        <fullName evidence="3">MSHA biogenesis protein MshN</fullName>
    </submittedName>
</protein>
<feature type="transmembrane region" description="Helical" evidence="2">
    <location>
        <begin position="56"/>
        <end position="76"/>
    </location>
</feature>
<dbReference type="Gene3D" id="1.25.40.10">
    <property type="entry name" value="Tetratricopeptide repeat domain"/>
    <property type="match status" value="2"/>
</dbReference>
<dbReference type="InterPro" id="IPR019734">
    <property type="entry name" value="TPR_rpt"/>
</dbReference>
<reference evidence="3 4" key="1">
    <citation type="submission" date="2020-08" db="EMBL/GenBank/DDBJ databases">
        <title>Functional genomics of gut bacteria from endangered species of beetles.</title>
        <authorList>
            <person name="Carlos-Shanley C."/>
        </authorList>
    </citation>
    <scope>NUCLEOTIDE SEQUENCE [LARGE SCALE GENOMIC DNA]</scope>
    <source>
        <strain evidence="3 4">S00202</strain>
    </source>
</reference>
<keyword evidence="2" id="KW-1133">Transmembrane helix</keyword>
<evidence type="ECO:0000313" key="3">
    <source>
        <dbReference type="EMBL" id="MBB6342660.1"/>
    </source>
</evidence>
<comment type="caution">
    <text evidence="3">The sequence shown here is derived from an EMBL/GenBank/DDBJ whole genome shotgun (WGS) entry which is preliminary data.</text>
</comment>
<accession>A0A7X0BVM2</accession>
<keyword evidence="2" id="KW-0812">Transmembrane</keyword>
<evidence type="ECO:0000256" key="1">
    <source>
        <dbReference type="PROSITE-ProRule" id="PRU00339"/>
    </source>
</evidence>
<dbReference type="Pfam" id="PF14559">
    <property type="entry name" value="TPR_19"/>
    <property type="match status" value="1"/>
</dbReference>
<proteinExistence type="predicted"/>
<keyword evidence="4" id="KW-1185">Reference proteome</keyword>
<dbReference type="AlphaFoldDB" id="A0A7X0BVM2"/>
<evidence type="ECO:0000256" key="2">
    <source>
        <dbReference type="SAM" id="Phobius"/>
    </source>
</evidence>
<name>A0A7X0BVM2_9PSED</name>
<organism evidence="3 4">
    <name type="scientific">Pseudomonas fluvialis</name>
    <dbReference type="NCBI Taxonomy" id="1793966"/>
    <lineage>
        <taxon>Bacteria</taxon>
        <taxon>Pseudomonadati</taxon>
        <taxon>Pseudomonadota</taxon>
        <taxon>Gammaproteobacteria</taxon>
        <taxon>Pseudomonadales</taxon>
        <taxon>Pseudomonadaceae</taxon>
        <taxon>Pseudomonas</taxon>
    </lineage>
</organism>
<dbReference type="SMART" id="SM00028">
    <property type="entry name" value="TPR"/>
    <property type="match status" value="2"/>
</dbReference>
<dbReference type="PROSITE" id="PS50005">
    <property type="entry name" value="TPR"/>
    <property type="match status" value="1"/>
</dbReference>
<dbReference type="Proteomes" id="UP000557193">
    <property type="component" value="Unassembled WGS sequence"/>
</dbReference>